<organism evidence="7 8">
    <name type="scientific">Thioclava nitratireducens</name>
    <dbReference type="NCBI Taxonomy" id="1915078"/>
    <lineage>
        <taxon>Bacteria</taxon>
        <taxon>Pseudomonadati</taxon>
        <taxon>Pseudomonadota</taxon>
        <taxon>Alphaproteobacteria</taxon>
        <taxon>Rhodobacterales</taxon>
        <taxon>Paracoccaceae</taxon>
        <taxon>Thioclava</taxon>
    </lineage>
</organism>
<dbReference type="InterPro" id="IPR047930">
    <property type="entry name" value="Transpos_IS6"/>
</dbReference>
<dbReference type="InterPro" id="IPR012337">
    <property type="entry name" value="RNaseH-like_sf"/>
</dbReference>
<dbReference type="PANTHER" id="PTHR35528:SF3">
    <property type="entry name" value="BLL1675 PROTEIN"/>
    <property type="match status" value="1"/>
</dbReference>
<keyword evidence="3" id="KW-0238">DNA-binding</keyword>
<dbReference type="Gene3D" id="3.30.420.10">
    <property type="entry name" value="Ribonuclease H-like superfamily/Ribonuclease H"/>
    <property type="match status" value="1"/>
</dbReference>
<dbReference type="Proteomes" id="UP000185622">
    <property type="component" value="Plasmid unnamed1"/>
</dbReference>
<keyword evidence="8" id="KW-1185">Reference proteome</keyword>
<dbReference type="InterPro" id="IPR052183">
    <property type="entry name" value="IS_Transposase"/>
</dbReference>
<keyword evidence="2" id="KW-0815">Transposition</keyword>
<dbReference type="InterPro" id="IPR032874">
    <property type="entry name" value="DDE_dom"/>
</dbReference>
<dbReference type="InterPro" id="IPR036397">
    <property type="entry name" value="RNaseH_sf"/>
</dbReference>
<dbReference type="EMBL" id="CP019438">
    <property type="protein sequence ID" value="AQS50165.1"/>
    <property type="molecule type" value="Genomic_DNA"/>
</dbReference>
<proteinExistence type="predicted"/>
<sequence>MISFKGAQFPKEVILFAVFFYVRYTVSYRDLEEIMAERGVRVDHATLNRWVTKYSPLIAVSARRRKVPADRSWRMDETYIKVKGEWVYLYRAVDKLGKTLDFMLSKRRNKTAATKFFARALEVNGLPRKIVIDRSGANTAGITAVNRMLRNFGCPIPIEMVRIKYLNNMVEQDHRTIKKRIRPMLGFKSFVSASATLEGIEVANMIRKGQFTPGLCPFAQFAALAA</sequence>
<geneLocation type="plasmid" evidence="7 8">
    <name>unnamed1</name>
</geneLocation>
<dbReference type="EMBL" id="CP019438">
    <property type="protein sequence ID" value="AQS50166.1"/>
    <property type="molecule type" value="Genomic_DNA"/>
</dbReference>
<evidence type="ECO:0000313" key="6">
    <source>
        <dbReference type="EMBL" id="AQS50165.1"/>
    </source>
</evidence>
<evidence type="ECO:0000256" key="4">
    <source>
        <dbReference type="ARBA" id="ARBA00023172"/>
    </source>
</evidence>
<comment type="function">
    <text evidence="1">Involved in the transposition of the insertion sequence.</text>
</comment>
<evidence type="ECO:0000259" key="5">
    <source>
        <dbReference type="PROSITE" id="PS50994"/>
    </source>
</evidence>
<dbReference type="InterPro" id="IPR001584">
    <property type="entry name" value="Integrase_cat-core"/>
</dbReference>
<dbReference type="SUPFAM" id="SSF53098">
    <property type="entry name" value="Ribonuclease H-like"/>
    <property type="match status" value="1"/>
</dbReference>
<dbReference type="PANTHER" id="PTHR35528">
    <property type="entry name" value="BLL1675 PROTEIN"/>
    <property type="match status" value="1"/>
</dbReference>
<evidence type="ECO:0000313" key="8">
    <source>
        <dbReference type="Proteomes" id="UP000185622"/>
    </source>
</evidence>
<dbReference type="Pfam" id="PF13610">
    <property type="entry name" value="DDE_Tnp_IS240"/>
    <property type="match status" value="1"/>
</dbReference>
<evidence type="ECO:0000256" key="2">
    <source>
        <dbReference type="ARBA" id="ARBA00022578"/>
    </source>
</evidence>
<accession>A0ABN4XCS8</accession>
<keyword evidence="7" id="KW-0614">Plasmid</keyword>
<protein>
    <submittedName>
        <fullName evidence="7">IS6 family transposase</fullName>
    </submittedName>
</protein>
<feature type="domain" description="Integrase catalytic" evidence="5">
    <location>
        <begin position="64"/>
        <end position="225"/>
    </location>
</feature>
<evidence type="ECO:0000313" key="7">
    <source>
        <dbReference type="EMBL" id="AQS50166.1"/>
    </source>
</evidence>
<evidence type="ECO:0000256" key="3">
    <source>
        <dbReference type="ARBA" id="ARBA00023125"/>
    </source>
</evidence>
<name>A0ABN4XCS8_9RHOB</name>
<keyword evidence="4" id="KW-0233">DNA recombination</keyword>
<dbReference type="NCBIfam" id="NF033587">
    <property type="entry name" value="transpos_IS6"/>
    <property type="match status" value="1"/>
</dbReference>
<evidence type="ECO:0000256" key="1">
    <source>
        <dbReference type="ARBA" id="ARBA00002286"/>
    </source>
</evidence>
<dbReference type="RefSeq" id="WP_075777694.1">
    <property type="nucleotide sequence ID" value="NZ_CP019438.1"/>
</dbReference>
<dbReference type="PROSITE" id="PS50994">
    <property type="entry name" value="INTEGRASE"/>
    <property type="match status" value="1"/>
</dbReference>
<gene>
    <name evidence="6" type="ORF">BMG03_19880</name>
    <name evidence="7" type="ORF">BMG03_19890</name>
</gene>
<reference evidence="7 8" key="1">
    <citation type="submission" date="2017-01" db="EMBL/GenBank/DDBJ databases">
        <title>The complete genome sequence of a sulfur-oxidizing marine bacterium Thioclava sp. 25B10_4T.</title>
        <authorList>
            <person name="Liu Y."/>
            <person name="Lai Q."/>
            <person name="Shao Z."/>
        </authorList>
    </citation>
    <scope>NUCLEOTIDE SEQUENCE [LARGE SCALE GENOMIC DNA]</scope>
    <source>
        <strain evidence="7 8">25B10_4</strain>
        <plasmid evidence="7 8">unnamed1</plasmid>
    </source>
</reference>